<evidence type="ECO:0000313" key="1">
    <source>
        <dbReference type="EMBL" id="KAF2127148.1"/>
    </source>
</evidence>
<dbReference type="GeneID" id="54412080"/>
<name>A0A6A6A8L3_9PLEO</name>
<dbReference type="Proteomes" id="UP000799771">
    <property type="component" value="Unassembled WGS sequence"/>
</dbReference>
<proteinExistence type="predicted"/>
<accession>A0A6A6A8L3</accession>
<dbReference type="PANTHER" id="PTHR38790">
    <property type="entry name" value="2EXR DOMAIN-CONTAINING PROTEIN-RELATED"/>
    <property type="match status" value="1"/>
</dbReference>
<dbReference type="EMBL" id="ML977511">
    <property type="protein sequence ID" value="KAF2127148.1"/>
    <property type="molecule type" value="Genomic_DNA"/>
</dbReference>
<dbReference type="OrthoDB" id="5413827at2759"/>
<dbReference type="AlphaFoldDB" id="A0A6A6A8L3"/>
<reference evidence="1" key="1">
    <citation type="journal article" date="2020" name="Stud. Mycol.">
        <title>101 Dothideomycetes genomes: a test case for predicting lifestyles and emergence of pathogens.</title>
        <authorList>
            <person name="Haridas S."/>
            <person name="Albert R."/>
            <person name="Binder M."/>
            <person name="Bloem J."/>
            <person name="Labutti K."/>
            <person name="Salamov A."/>
            <person name="Andreopoulos B."/>
            <person name="Baker S."/>
            <person name="Barry K."/>
            <person name="Bills G."/>
            <person name="Bluhm B."/>
            <person name="Cannon C."/>
            <person name="Castanera R."/>
            <person name="Culley D."/>
            <person name="Daum C."/>
            <person name="Ezra D."/>
            <person name="Gonzalez J."/>
            <person name="Henrissat B."/>
            <person name="Kuo A."/>
            <person name="Liang C."/>
            <person name="Lipzen A."/>
            <person name="Lutzoni F."/>
            <person name="Magnuson J."/>
            <person name="Mondo S."/>
            <person name="Nolan M."/>
            <person name="Ohm R."/>
            <person name="Pangilinan J."/>
            <person name="Park H.-J."/>
            <person name="Ramirez L."/>
            <person name="Alfaro M."/>
            <person name="Sun H."/>
            <person name="Tritt A."/>
            <person name="Yoshinaga Y."/>
            <person name="Zwiers L.-H."/>
            <person name="Turgeon B."/>
            <person name="Goodwin S."/>
            <person name="Spatafora J."/>
            <person name="Crous P."/>
            <person name="Grigoriev I."/>
        </authorList>
    </citation>
    <scope>NUCLEOTIDE SEQUENCE</scope>
    <source>
        <strain evidence="1">CBS 119687</strain>
    </source>
</reference>
<organism evidence="1 2">
    <name type="scientific">Dothidotthia symphoricarpi CBS 119687</name>
    <dbReference type="NCBI Taxonomy" id="1392245"/>
    <lineage>
        <taxon>Eukaryota</taxon>
        <taxon>Fungi</taxon>
        <taxon>Dikarya</taxon>
        <taxon>Ascomycota</taxon>
        <taxon>Pezizomycotina</taxon>
        <taxon>Dothideomycetes</taxon>
        <taxon>Pleosporomycetidae</taxon>
        <taxon>Pleosporales</taxon>
        <taxon>Dothidotthiaceae</taxon>
        <taxon>Dothidotthia</taxon>
    </lineage>
</organism>
<dbReference type="PANTHER" id="PTHR38790:SF4">
    <property type="entry name" value="2EXR DOMAIN-CONTAINING PROTEIN"/>
    <property type="match status" value="1"/>
</dbReference>
<keyword evidence="2" id="KW-1185">Reference proteome</keyword>
<protein>
    <submittedName>
        <fullName evidence="1">Uncharacterized protein</fullName>
    </submittedName>
</protein>
<evidence type="ECO:0000313" key="2">
    <source>
        <dbReference type="Proteomes" id="UP000799771"/>
    </source>
</evidence>
<dbReference type="RefSeq" id="XP_033521537.1">
    <property type="nucleotide sequence ID" value="XM_033671648.1"/>
</dbReference>
<sequence>MASGTNNTDVIRVRTDREQITKDNQLNSPLLRLPAELRNKIYHFVFRDTTVRLRLRYEIGPSARCVLQVCGQTRQEALSIFYDYAIFDLTHYYTLSDIVCGPDDSDRASIQTIILSGWMAASFKFPKALSFSSSHGLHSLRCVHISADDVGTPLRTLRQNITTNMRAWFGKKDLEEGSEVKC</sequence>
<gene>
    <name evidence="1" type="ORF">P153DRAFT_398514</name>
</gene>